<reference evidence="1" key="1">
    <citation type="submission" date="2022-07" db="EMBL/GenBank/DDBJ databases">
        <title>Characterization of the Novel Bacterium Alteromonas immobilis LMIT006 and Alteromonas gregis LMIT007.</title>
        <authorList>
            <person name="Lin X."/>
        </authorList>
    </citation>
    <scope>NUCLEOTIDE SEQUENCE</scope>
    <source>
        <strain evidence="1">LMIT007</strain>
    </source>
</reference>
<dbReference type="AlphaFoldDB" id="A0AA42BKS9"/>
<dbReference type="EMBL" id="JANATA010000004">
    <property type="protein sequence ID" value="MCP3428035.1"/>
    <property type="molecule type" value="Genomic_DNA"/>
</dbReference>
<dbReference type="InterPro" id="IPR014987">
    <property type="entry name" value="UPF_YfcL"/>
</dbReference>
<comment type="caution">
    <text evidence="1">The sequence shown here is derived from an EMBL/GenBank/DDBJ whole genome shotgun (WGS) entry which is preliminary data.</text>
</comment>
<sequence length="99" mass="11109">MPASFATDSNFSNYLDNIEHRLNTVVETGNDEELFIASYFHGHFSLAASQVNPEHPDPYHALDVILKDNLNVAFTNGELAEPDQALVWTLWDSCKNNSL</sequence>
<evidence type="ECO:0000313" key="1">
    <source>
        <dbReference type="EMBL" id="MCP3428035.1"/>
    </source>
</evidence>
<dbReference type="Pfam" id="PF08891">
    <property type="entry name" value="YfcL"/>
    <property type="match status" value="1"/>
</dbReference>
<name>A0AA42BKS9_9ALTE</name>
<organism evidence="1 2">
    <name type="scientific">Opacimonas viscosa</name>
    <dbReference type="NCBI Taxonomy" id="2961944"/>
    <lineage>
        <taxon>Bacteria</taxon>
        <taxon>Pseudomonadati</taxon>
        <taxon>Pseudomonadota</taxon>
        <taxon>Gammaproteobacteria</taxon>
        <taxon>Alteromonadales</taxon>
        <taxon>Alteromonadaceae</taxon>
        <taxon>Opacimonas</taxon>
    </lineage>
</organism>
<protein>
    <submittedName>
        <fullName evidence="1">YfcL family protein</fullName>
    </submittedName>
</protein>
<gene>
    <name evidence="1" type="ORF">NLF92_03625</name>
</gene>
<evidence type="ECO:0000313" key="2">
    <source>
        <dbReference type="Proteomes" id="UP001165413"/>
    </source>
</evidence>
<keyword evidence="2" id="KW-1185">Reference proteome</keyword>
<proteinExistence type="predicted"/>
<dbReference type="RefSeq" id="WP_254098989.1">
    <property type="nucleotide sequence ID" value="NZ_JANATA010000004.1"/>
</dbReference>
<accession>A0AA42BKS9</accession>
<dbReference type="Proteomes" id="UP001165413">
    <property type="component" value="Unassembled WGS sequence"/>
</dbReference>